<dbReference type="PANTHER" id="PTHR35011">
    <property type="entry name" value="2,3-DIKETO-L-GULONATE TRAP TRANSPORTER SMALL PERMEASE PROTEIN YIAM"/>
    <property type="match status" value="1"/>
</dbReference>
<keyword evidence="12" id="KW-1185">Reference proteome</keyword>
<accession>A0A1Y5TUG4</accession>
<keyword evidence="6 9" id="KW-1133">Transmembrane helix</keyword>
<feature type="domain" description="Tripartite ATP-independent periplasmic transporters DctQ component" evidence="10">
    <location>
        <begin position="29"/>
        <end position="155"/>
    </location>
</feature>
<feature type="transmembrane region" description="Helical" evidence="9">
    <location>
        <begin position="91"/>
        <end position="115"/>
    </location>
</feature>
<comment type="subcellular location">
    <subcellularLocation>
        <location evidence="1 9">Cell inner membrane</location>
        <topology evidence="1 9">Multi-pass membrane protein</topology>
    </subcellularLocation>
</comment>
<proteinExistence type="inferred from homology"/>
<evidence type="ECO:0000256" key="4">
    <source>
        <dbReference type="ARBA" id="ARBA00022519"/>
    </source>
</evidence>
<dbReference type="PANTHER" id="PTHR35011:SF4">
    <property type="entry name" value="SLL1102 PROTEIN"/>
    <property type="match status" value="1"/>
</dbReference>
<keyword evidence="3" id="KW-1003">Cell membrane</keyword>
<keyword evidence="7 9" id="KW-0472">Membrane</keyword>
<evidence type="ECO:0000256" key="2">
    <source>
        <dbReference type="ARBA" id="ARBA00022448"/>
    </source>
</evidence>
<evidence type="ECO:0000256" key="7">
    <source>
        <dbReference type="ARBA" id="ARBA00023136"/>
    </source>
</evidence>
<evidence type="ECO:0000256" key="6">
    <source>
        <dbReference type="ARBA" id="ARBA00022989"/>
    </source>
</evidence>
<reference evidence="11 12" key="1">
    <citation type="submission" date="2017-03" db="EMBL/GenBank/DDBJ databases">
        <authorList>
            <person name="Afonso C.L."/>
            <person name="Miller P.J."/>
            <person name="Scott M.A."/>
            <person name="Spackman E."/>
            <person name="Goraichik I."/>
            <person name="Dimitrov K.M."/>
            <person name="Suarez D.L."/>
            <person name="Swayne D.E."/>
        </authorList>
    </citation>
    <scope>NUCLEOTIDE SEQUENCE [LARGE SCALE GENOMIC DNA]</scope>
    <source>
        <strain evidence="11 12">CECT 7691</strain>
    </source>
</reference>
<dbReference type="EMBL" id="FWFR01000003">
    <property type="protein sequence ID" value="SLN73064.1"/>
    <property type="molecule type" value="Genomic_DNA"/>
</dbReference>
<keyword evidence="4 9" id="KW-0997">Cell inner membrane</keyword>
<evidence type="ECO:0000313" key="12">
    <source>
        <dbReference type="Proteomes" id="UP000193200"/>
    </source>
</evidence>
<sequence length="161" mass="17976">MDANRKSDPLTRFAEMLGEWMSPLFLVAVIISVYEVALRYGFDAPTSWVHELTVLLSACCFVVSGLYALARNEHIQVTVLRDRLPPSARRAVDLLSLLLGLVFLLAIVWGGWSHAWEALSNWHSTRTAFNSPTPAILKPLIVVIAALMAVLLLVQQRNKPR</sequence>
<comment type="subunit">
    <text evidence="9">The complex comprises the extracytoplasmic solute receptor protein and the two transmembrane proteins.</text>
</comment>
<dbReference type="Proteomes" id="UP000193200">
    <property type="component" value="Unassembled WGS sequence"/>
</dbReference>
<dbReference type="InterPro" id="IPR007387">
    <property type="entry name" value="TRAP_DctQ"/>
</dbReference>
<keyword evidence="5 9" id="KW-0812">Transmembrane</keyword>
<dbReference type="InterPro" id="IPR055348">
    <property type="entry name" value="DctQ"/>
</dbReference>
<feature type="transmembrane region" description="Helical" evidence="9">
    <location>
        <begin position="20"/>
        <end position="42"/>
    </location>
</feature>
<feature type="transmembrane region" description="Helical" evidence="9">
    <location>
        <begin position="48"/>
        <end position="70"/>
    </location>
</feature>
<gene>
    <name evidence="11" type="ORF">OCH7691_03558</name>
</gene>
<dbReference type="InParanoid" id="A0A1Y5TUG4"/>
<comment type="similarity">
    <text evidence="8 9">Belongs to the TRAP transporter small permease family.</text>
</comment>
<evidence type="ECO:0000313" key="11">
    <source>
        <dbReference type="EMBL" id="SLN73064.1"/>
    </source>
</evidence>
<comment type="function">
    <text evidence="9">Part of the tripartite ATP-independent periplasmic (TRAP) transport system.</text>
</comment>
<evidence type="ECO:0000256" key="3">
    <source>
        <dbReference type="ARBA" id="ARBA00022475"/>
    </source>
</evidence>
<dbReference type="GO" id="GO:0022857">
    <property type="term" value="F:transmembrane transporter activity"/>
    <property type="evidence" value="ECO:0007669"/>
    <property type="project" value="UniProtKB-UniRule"/>
</dbReference>
<keyword evidence="2 9" id="KW-0813">Transport</keyword>
<protein>
    <recommendedName>
        <fullName evidence="9">TRAP transporter small permease protein</fullName>
    </recommendedName>
</protein>
<feature type="transmembrane region" description="Helical" evidence="9">
    <location>
        <begin position="135"/>
        <end position="154"/>
    </location>
</feature>
<dbReference type="Pfam" id="PF04290">
    <property type="entry name" value="DctQ"/>
    <property type="match status" value="1"/>
</dbReference>
<evidence type="ECO:0000256" key="9">
    <source>
        <dbReference type="RuleBase" id="RU369079"/>
    </source>
</evidence>
<dbReference type="AlphaFoldDB" id="A0A1Y5TUG4"/>
<name>A0A1Y5TUG4_9PROT</name>
<evidence type="ECO:0000259" key="10">
    <source>
        <dbReference type="Pfam" id="PF04290"/>
    </source>
</evidence>
<evidence type="ECO:0000256" key="1">
    <source>
        <dbReference type="ARBA" id="ARBA00004429"/>
    </source>
</evidence>
<organism evidence="11 12">
    <name type="scientific">Oceanibacterium hippocampi</name>
    <dbReference type="NCBI Taxonomy" id="745714"/>
    <lineage>
        <taxon>Bacteria</taxon>
        <taxon>Pseudomonadati</taxon>
        <taxon>Pseudomonadota</taxon>
        <taxon>Alphaproteobacteria</taxon>
        <taxon>Sneathiellales</taxon>
        <taxon>Sneathiellaceae</taxon>
        <taxon>Oceanibacterium</taxon>
    </lineage>
</organism>
<evidence type="ECO:0000256" key="5">
    <source>
        <dbReference type="ARBA" id="ARBA00022692"/>
    </source>
</evidence>
<dbReference type="GO" id="GO:0005886">
    <property type="term" value="C:plasma membrane"/>
    <property type="evidence" value="ECO:0007669"/>
    <property type="project" value="UniProtKB-SubCell"/>
</dbReference>
<evidence type="ECO:0000256" key="8">
    <source>
        <dbReference type="ARBA" id="ARBA00038436"/>
    </source>
</evidence>